<name>A0ABT9YX18_9BACI</name>
<gene>
    <name evidence="1" type="ORF">J2S02_000863</name>
</gene>
<evidence type="ECO:0000313" key="1">
    <source>
        <dbReference type="EMBL" id="MDQ0224534.1"/>
    </source>
</evidence>
<dbReference type="Proteomes" id="UP001232245">
    <property type="component" value="Unassembled WGS sequence"/>
</dbReference>
<organism evidence="1 2">
    <name type="scientific">Metabacillus niabensis</name>
    <dbReference type="NCBI Taxonomy" id="324854"/>
    <lineage>
        <taxon>Bacteria</taxon>
        <taxon>Bacillati</taxon>
        <taxon>Bacillota</taxon>
        <taxon>Bacilli</taxon>
        <taxon>Bacillales</taxon>
        <taxon>Bacillaceae</taxon>
        <taxon>Metabacillus</taxon>
    </lineage>
</organism>
<sequence>MKNTYLDYGHSDKMGPRLRAVVQHQLIDDLTYYGIQDKALFFDWTNSCIEGHDEQYLDGTVENFSGIKVLNRQNIVVAEGWMEFLYDSSENFFIAYWEYLNILVSGREIQVKADGGIPEHILTKIPLTLRNKL</sequence>
<dbReference type="RefSeq" id="WP_174880145.1">
    <property type="nucleotide sequence ID" value="NZ_CADEPK010000105.1"/>
</dbReference>
<proteinExistence type="predicted"/>
<protein>
    <submittedName>
        <fullName evidence="1">Uncharacterized protein</fullName>
    </submittedName>
</protein>
<reference evidence="1 2" key="1">
    <citation type="submission" date="2023-07" db="EMBL/GenBank/DDBJ databases">
        <title>Genomic Encyclopedia of Type Strains, Phase IV (KMG-IV): sequencing the most valuable type-strain genomes for metagenomic binning, comparative biology and taxonomic classification.</title>
        <authorList>
            <person name="Goeker M."/>
        </authorList>
    </citation>
    <scope>NUCLEOTIDE SEQUENCE [LARGE SCALE GENOMIC DNA]</scope>
    <source>
        <strain evidence="1 2">DSM 17723</strain>
    </source>
</reference>
<comment type="caution">
    <text evidence="1">The sequence shown here is derived from an EMBL/GenBank/DDBJ whole genome shotgun (WGS) entry which is preliminary data.</text>
</comment>
<evidence type="ECO:0000313" key="2">
    <source>
        <dbReference type="Proteomes" id="UP001232245"/>
    </source>
</evidence>
<accession>A0ABT9YX18</accession>
<dbReference type="EMBL" id="JAUSTZ010000002">
    <property type="protein sequence ID" value="MDQ0224534.1"/>
    <property type="molecule type" value="Genomic_DNA"/>
</dbReference>
<keyword evidence="2" id="KW-1185">Reference proteome</keyword>